<dbReference type="Proteomes" id="UP000261520">
    <property type="component" value="Unplaced"/>
</dbReference>
<proteinExistence type="predicted"/>
<dbReference type="InterPro" id="IPR045875">
    <property type="entry name" value="NTF2"/>
</dbReference>
<dbReference type="InterPro" id="IPR002075">
    <property type="entry name" value="NTF2_dom"/>
</dbReference>
<dbReference type="AlphaFoldDB" id="A0A3B4A5F3"/>
<dbReference type="Gene3D" id="3.10.450.50">
    <property type="match status" value="1"/>
</dbReference>
<comment type="function">
    <text evidence="2">Has a role in nuclear-cytoplasmic transport of proteins and mRNAs.</text>
</comment>
<sequence>MFSQKQHQEEAQQVGSQFVRYYYNLFDTDRQQLQNLYTPESLLYWHGEVCRGSTQISSGITNLPFNKIVHVITTDDHQLTPQNYILSMVIGQLQMDSNRPVNFHETFLLKKESQSWMLINQAFRFTS</sequence>
<dbReference type="Pfam" id="PF02136">
    <property type="entry name" value="NTF2"/>
    <property type="match status" value="1"/>
</dbReference>
<keyword evidence="2" id="KW-0813">Transport</keyword>
<name>A0A3B4A5F3_9GOBI</name>
<keyword evidence="5" id="KW-1185">Reference proteome</keyword>
<dbReference type="GO" id="GO:0006606">
    <property type="term" value="P:protein import into nucleus"/>
    <property type="evidence" value="ECO:0007669"/>
    <property type="project" value="UniProtKB-ARBA"/>
</dbReference>
<dbReference type="PANTHER" id="PTHR12612">
    <property type="entry name" value="NUCLEAR TRANSPORT FACTOR 2"/>
    <property type="match status" value="1"/>
</dbReference>
<dbReference type="FunFam" id="3.10.450.50:FF:000005">
    <property type="entry name" value="Nuclear transport factor 2"/>
    <property type="match status" value="1"/>
</dbReference>
<evidence type="ECO:0000313" key="4">
    <source>
        <dbReference type="Ensembl" id="ENSPMGP00000012297.1"/>
    </source>
</evidence>
<comment type="subcellular location">
    <subcellularLocation>
        <location evidence="2">Cytoplasm</location>
    </subcellularLocation>
    <subcellularLocation>
        <location evidence="2">Nucleus</location>
    </subcellularLocation>
</comment>
<reference evidence="4" key="2">
    <citation type="submission" date="2025-09" db="UniProtKB">
        <authorList>
            <consortium name="Ensembl"/>
        </authorList>
    </citation>
    <scope>IDENTIFICATION</scope>
</reference>
<evidence type="ECO:0000256" key="2">
    <source>
        <dbReference type="RuleBase" id="RU369002"/>
    </source>
</evidence>
<protein>
    <recommendedName>
        <fullName evidence="2">Nuclear transport factor 2</fullName>
        <shortName evidence="2">NTF-2</shortName>
    </recommendedName>
</protein>
<dbReference type="InterPro" id="IPR018222">
    <property type="entry name" value="Nuclear_transport_factor_2_euk"/>
</dbReference>
<keyword evidence="1 2" id="KW-0963">Cytoplasm</keyword>
<evidence type="ECO:0000256" key="1">
    <source>
        <dbReference type="ARBA" id="ARBA00022490"/>
    </source>
</evidence>
<dbReference type="GO" id="GO:0005737">
    <property type="term" value="C:cytoplasm"/>
    <property type="evidence" value="ECO:0007669"/>
    <property type="project" value="UniProtKB-SubCell"/>
</dbReference>
<evidence type="ECO:0000259" key="3">
    <source>
        <dbReference type="PROSITE" id="PS50177"/>
    </source>
</evidence>
<organism evidence="4 5">
    <name type="scientific">Periophthalmus magnuspinnatus</name>
    <dbReference type="NCBI Taxonomy" id="409849"/>
    <lineage>
        <taxon>Eukaryota</taxon>
        <taxon>Metazoa</taxon>
        <taxon>Chordata</taxon>
        <taxon>Craniata</taxon>
        <taxon>Vertebrata</taxon>
        <taxon>Euteleostomi</taxon>
        <taxon>Actinopterygii</taxon>
        <taxon>Neopterygii</taxon>
        <taxon>Teleostei</taxon>
        <taxon>Neoteleostei</taxon>
        <taxon>Acanthomorphata</taxon>
        <taxon>Gobiaria</taxon>
        <taxon>Gobiiformes</taxon>
        <taxon>Gobioidei</taxon>
        <taxon>Gobiidae</taxon>
        <taxon>Oxudercinae</taxon>
        <taxon>Periophthalmus</taxon>
    </lineage>
</organism>
<feature type="domain" description="NTF2" evidence="3">
    <location>
        <begin position="14"/>
        <end position="125"/>
    </location>
</feature>
<dbReference type="InterPro" id="IPR032710">
    <property type="entry name" value="NTF2-like_dom_sf"/>
</dbReference>
<dbReference type="PROSITE" id="PS50177">
    <property type="entry name" value="NTF2_DOMAIN"/>
    <property type="match status" value="1"/>
</dbReference>
<evidence type="ECO:0000313" key="5">
    <source>
        <dbReference type="Proteomes" id="UP000261520"/>
    </source>
</evidence>
<dbReference type="GO" id="GO:0005635">
    <property type="term" value="C:nuclear envelope"/>
    <property type="evidence" value="ECO:0007669"/>
    <property type="project" value="UniProtKB-ARBA"/>
</dbReference>
<keyword evidence="2" id="KW-0539">Nucleus</keyword>
<accession>A0A3B4A5F3</accession>
<keyword evidence="2" id="KW-0653">Protein transport</keyword>
<dbReference type="Ensembl" id="ENSPMGT00000013121.1">
    <property type="protein sequence ID" value="ENSPMGP00000012297.1"/>
    <property type="gene ID" value="ENSPMGG00000010031.1"/>
</dbReference>
<dbReference type="SUPFAM" id="SSF54427">
    <property type="entry name" value="NTF2-like"/>
    <property type="match status" value="1"/>
</dbReference>
<dbReference type="STRING" id="409849.ENSPMGP00000012297"/>
<dbReference type="CDD" id="cd00780">
    <property type="entry name" value="NTF2"/>
    <property type="match status" value="1"/>
</dbReference>
<reference evidence="4" key="1">
    <citation type="submission" date="2025-08" db="UniProtKB">
        <authorList>
            <consortium name="Ensembl"/>
        </authorList>
    </citation>
    <scope>IDENTIFICATION</scope>
</reference>
<dbReference type="GO" id="GO:0051028">
    <property type="term" value="P:mRNA transport"/>
    <property type="evidence" value="ECO:0007669"/>
    <property type="project" value="UniProtKB-UniRule"/>
</dbReference>